<evidence type="ECO:0000313" key="2">
    <source>
        <dbReference type="EMBL" id="EKD20940.1"/>
    </source>
</evidence>
<evidence type="ECO:0000256" key="1">
    <source>
        <dbReference type="SAM" id="MobiDB-lite"/>
    </source>
</evidence>
<reference evidence="2 3" key="1">
    <citation type="journal article" date="2012" name="BMC Genomics">
        <title>Sequencing the genome of Marssonina brunnea reveals fungus-poplar co-evolution.</title>
        <authorList>
            <person name="Zhu S."/>
            <person name="Cao Y.-Z."/>
            <person name="Jiang C."/>
            <person name="Tan B.-Y."/>
            <person name="Wang Z."/>
            <person name="Feng S."/>
            <person name="Zhang L."/>
            <person name="Su X.-H."/>
            <person name="Brejova B."/>
            <person name="Vinar T."/>
            <person name="Xu M."/>
            <person name="Wang M.-X."/>
            <person name="Zhang S.-G."/>
            <person name="Huang M.-R."/>
            <person name="Wu R."/>
            <person name="Zhou Y."/>
        </authorList>
    </citation>
    <scope>NUCLEOTIDE SEQUENCE [LARGE SCALE GENOMIC DNA]</scope>
    <source>
        <strain evidence="2 3">MB_m1</strain>
    </source>
</reference>
<accession>K1WTE9</accession>
<dbReference type="GeneID" id="18755988"/>
<gene>
    <name evidence="2" type="ORF">MBM_00053</name>
</gene>
<feature type="compositionally biased region" description="Low complexity" evidence="1">
    <location>
        <begin position="157"/>
        <end position="170"/>
    </location>
</feature>
<feature type="compositionally biased region" description="Basic and acidic residues" evidence="1">
    <location>
        <begin position="141"/>
        <end position="154"/>
    </location>
</feature>
<protein>
    <submittedName>
        <fullName evidence="2">Uncharacterized protein</fullName>
    </submittedName>
</protein>
<feature type="region of interest" description="Disordered" evidence="1">
    <location>
        <begin position="103"/>
        <end position="190"/>
    </location>
</feature>
<feature type="region of interest" description="Disordered" evidence="1">
    <location>
        <begin position="43"/>
        <end position="86"/>
    </location>
</feature>
<sequence>MVVCKRQETTDLRPTLTCGYLQISALKYRDQLRRASIFKPVMHYHIQDPPAQERNSRRRDTGFPEPLSEDRNTTLPHPDADTSPNATIESTDVIHKHTHIPRSFLHHGGHRSQSSAFTRKNTSGSGLNNAMEYAEGNPEGKGTKNMERCAEKGAELATLTSSDASSSLDGSSEKHDSSRKRRIFKKMGVS</sequence>
<organism evidence="2 3">
    <name type="scientific">Marssonina brunnea f. sp. multigermtubi (strain MB_m1)</name>
    <name type="common">Marssonina leaf spot fungus</name>
    <dbReference type="NCBI Taxonomy" id="1072389"/>
    <lineage>
        <taxon>Eukaryota</taxon>
        <taxon>Fungi</taxon>
        <taxon>Dikarya</taxon>
        <taxon>Ascomycota</taxon>
        <taxon>Pezizomycotina</taxon>
        <taxon>Leotiomycetes</taxon>
        <taxon>Helotiales</taxon>
        <taxon>Drepanopezizaceae</taxon>
        <taxon>Drepanopeziza</taxon>
    </lineage>
</organism>
<name>K1WTE9_MARBU</name>
<feature type="compositionally biased region" description="Basic and acidic residues" evidence="1">
    <location>
        <begin position="54"/>
        <end position="72"/>
    </location>
</feature>
<dbReference type="EMBL" id="JH921428">
    <property type="protein sequence ID" value="EKD20940.1"/>
    <property type="molecule type" value="Genomic_DNA"/>
</dbReference>
<evidence type="ECO:0000313" key="3">
    <source>
        <dbReference type="Proteomes" id="UP000006753"/>
    </source>
</evidence>
<dbReference type="InParanoid" id="K1WTE9"/>
<feature type="compositionally biased region" description="Polar residues" evidence="1">
    <location>
        <begin position="111"/>
        <end position="128"/>
    </location>
</feature>
<dbReference type="AlphaFoldDB" id="K1WTE9"/>
<proteinExistence type="predicted"/>
<feature type="compositionally biased region" description="Basic residues" evidence="1">
    <location>
        <begin position="177"/>
        <end position="190"/>
    </location>
</feature>
<dbReference type="Proteomes" id="UP000006753">
    <property type="component" value="Unassembled WGS sequence"/>
</dbReference>
<keyword evidence="3" id="KW-1185">Reference proteome</keyword>
<dbReference type="HOGENOM" id="CLU_1428290_0_0_1"/>
<dbReference type="eggNOG" id="ENOG502RJUU">
    <property type="taxonomic scope" value="Eukaryota"/>
</dbReference>
<dbReference type="OMA" id="NNAMEYA"/>
<dbReference type="KEGG" id="mbe:MBM_00053"/>
<dbReference type="OrthoDB" id="5209158at2759"/>